<dbReference type="AlphaFoldDB" id="A0A6P7HDN1"/>
<sequence>MSSNKVTWEDFVKIVEEITQEVTRQSRRVLKKKVPKSKDIQEEVTTQLIKLYNKFTHLKKKNWEALSDKQREACNKYFGRIRDKIIRSFQAVNLRTVVPSSIHQPIDKEIEEEQSDEEVEEEKSDEEIEEKIDEEIREGKSVQYTNQSTRK</sequence>
<reference evidence="2" key="1">
    <citation type="submission" date="2025-08" db="UniProtKB">
        <authorList>
            <consortium name="RefSeq"/>
        </authorList>
    </citation>
    <scope>IDENTIFICATION</scope>
    <source>
        <tissue evidence="2">Whole insect</tissue>
    </source>
</reference>
<name>A0A6P7HDN1_DIAVI</name>
<feature type="region of interest" description="Disordered" evidence="1">
    <location>
        <begin position="103"/>
        <end position="151"/>
    </location>
</feature>
<feature type="compositionally biased region" description="Acidic residues" evidence="1">
    <location>
        <begin position="109"/>
        <end position="136"/>
    </location>
</feature>
<feature type="compositionally biased region" description="Polar residues" evidence="1">
    <location>
        <begin position="142"/>
        <end position="151"/>
    </location>
</feature>
<protein>
    <submittedName>
        <fullName evidence="2">Uncharacterized protein LOC114347360</fullName>
    </submittedName>
</protein>
<evidence type="ECO:0000256" key="1">
    <source>
        <dbReference type="SAM" id="MobiDB-lite"/>
    </source>
</evidence>
<organism evidence="2">
    <name type="scientific">Diabrotica virgifera virgifera</name>
    <name type="common">western corn rootworm</name>
    <dbReference type="NCBI Taxonomy" id="50390"/>
    <lineage>
        <taxon>Eukaryota</taxon>
        <taxon>Metazoa</taxon>
        <taxon>Ecdysozoa</taxon>
        <taxon>Arthropoda</taxon>
        <taxon>Hexapoda</taxon>
        <taxon>Insecta</taxon>
        <taxon>Pterygota</taxon>
        <taxon>Neoptera</taxon>
        <taxon>Endopterygota</taxon>
        <taxon>Coleoptera</taxon>
        <taxon>Polyphaga</taxon>
        <taxon>Cucujiformia</taxon>
        <taxon>Chrysomeloidea</taxon>
        <taxon>Chrysomelidae</taxon>
        <taxon>Galerucinae</taxon>
        <taxon>Diabroticina</taxon>
        <taxon>Diabroticites</taxon>
        <taxon>Diabrotica</taxon>
    </lineage>
</organism>
<dbReference type="RefSeq" id="XP_028153875.1">
    <property type="nucleotide sequence ID" value="XM_028298074.1"/>
</dbReference>
<dbReference type="InParanoid" id="A0A6P7HDN1"/>
<accession>A0A6P7HDN1</accession>
<evidence type="ECO:0000313" key="2">
    <source>
        <dbReference type="RefSeq" id="XP_028153875.1"/>
    </source>
</evidence>
<gene>
    <name evidence="2" type="primary">LOC114347360</name>
</gene>
<proteinExistence type="predicted"/>